<dbReference type="EMBL" id="JACCFW010000001">
    <property type="protein sequence ID" value="NYJ75179.1"/>
    <property type="molecule type" value="Genomic_DNA"/>
</dbReference>
<keyword evidence="2" id="KW-1185">Reference proteome</keyword>
<evidence type="ECO:0008006" key="3">
    <source>
        <dbReference type="Google" id="ProtNLM"/>
    </source>
</evidence>
<protein>
    <recommendedName>
        <fullName evidence="3">PKD domain-containing protein</fullName>
    </recommendedName>
</protein>
<gene>
    <name evidence="1" type="ORF">HNR15_002142</name>
</gene>
<comment type="caution">
    <text evidence="1">The sequence shown here is derived from an EMBL/GenBank/DDBJ whole genome shotgun (WGS) entry which is preliminary data.</text>
</comment>
<accession>A0A853DGV3</accession>
<evidence type="ECO:0000313" key="2">
    <source>
        <dbReference type="Proteomes" id="UP000571817"/>
    </source>
</evidence>
<dbReference type="RefSeq" id="WP_179481634.1">
    <property type="nucleotide sequence ID" value="NZ_JACCFW010000001.1"/>
</dbReference>
<dbReference type="Proteomes" id="UP000571817">
    <property type="component" value="Unassembled WGS sequence"/>
</dbReference>
<name>A0A853DGV3_9MICO</name>
<reference evidence="1 2" key="1">
    <citation type="submission" date="2020-07" db="EMBL/GenBank/DDBJ databases">
        <title>Sequencing the genomes of 1000 actinobacteria strains.</title>
        <authorList>
            <person name="Klenk H.-P."/>
        </authorList>
    </citation>
    <scope>NUCLEOTIDE SEQUENCE [LARGE SCALE GENOMIC DNA]</scope>
    <source>
        <strain evidence="1 2">DSM 29531</strain>
    </source>
</reference>
<organism evidence="1 2">
    <name type="scientific">Allobranchiibius huperziae</name>
    <dbReference type="NCBI Taxonomy" id="1874116"/>
    <lineage>
        <taxon>Bacteria</taxon>
        <taxon>Bacillati</taxon>
        <taxon>Actinomycetota</taxon>
        <taxon>Actinomycetes</taxon>
        <taxon>Micrococcales</taxon>
        <taxon>Dermacoccaceae</taxon>
        <taxon>Allobranchiibius</taxon>
    </lineage>
</organism>
<proteinExistence type="predicted"/>
<sequence length="219" mass="23648">MLRCAGNGPDHQEFICPNALSYCEKVEHVPGPWVFIYRRVDTGDNVYGPWESPGTTCYPDVLPGKHKPQLTLAMIEHAWSVTPFARPQLSIQPVNNRTLVTLPTYFQANWPVAGYAPGEVRPVTLVGHAVRIKPTLKSNTFVFGDGSTSGATKSMGGTYPSGDITHAYDAPGSFSTSVRTTYGGQYSVDGGAWTDLPGTTVVAGPAEPLRVLTSTTRLY</sequence>
<dbReference type="AlphaFoldDB" id="A0A853DGV3"/>
<evidence type="ECO:0000313" key="1">
    <source>
        <dbReference type="EMBL" id="NYJ75179.1"/>
    </source>
</evidence>